<dbReference type="Gene3D" id="2.60.120.860">
    <property type="match status" value="1"/>
</dbReference>
<dbReference type="InterPro" id="IPR054738">
    <property type="entry name" value="Siphovirus-type_tail_C"/>
</dbReference>
<evidence type="ECO:0000259" key="1">
    <source>
        <dbReference type="Pfam" id="PF05709"/>
    </source>
</evidence>
<evidence type="ECO:0000259" key="2">
    <source>
        <dbReference type="Pfam" id="PF22768"/>
    </source>
</evidence>
<name>W4QK57_9BACI</name>
<dbReference type="InterPro" id="IPR008841">
    <property type="entry name" value="Siphovirus-type_tail_N"/>
</dbReference>
<comment type="caution">
    <text evidence="3">The sequence shown here is derived from an EMBL/GenBank/DDBJ whole genome shotgun (WGS) entry which is preliminary data.</text>
</comment>
<protein>
    <recommendedName>
        <fullName evidence="5">Phage tail protein</fullName>
    </recommendedName>
</protein>
<dbReference type="NCBIfam" id="TIGR01633">
    <property type="entry name" value="phi3626_gp14_N"/>
    <property type="match status" value="1"/>
</dbReference>
<dbReference type="AlphaFoldDB" id="W4QK57"/>
<feature type="domain" description="Siphovirus-type tail component C-terminal" evidence="2">
    <location>
        <begin position="424"/>
        <end position="484"/>
    </location>
</feature>
<dbReference type="Proteomes" id="UP000018895">
    <property type="component" value="Unassembled WGS sequence"/>
</dbReference>
<dbReference type="Pfam" id="PF22768">
    <property type="entry name" value="SPP1_Dit"/>
    <property type="match status" value="1"/>
</dbReference>
<gene>
    <name evidence="3" type="ORF">JCM9152_3986</name>
</gene>
<proteinExistence type="predicted"/>
<accession>W4QK57</accession>
<dbReference type="Pfam" id="PF05709">
    <property type="entry name" value="Sipho_tail"/>
    <property type="match status" value="1"/>
</dbReference>
<evidence type="ECO:0000313" key="3">
    <source>
        <dbReference type="EMBL" id="GAE32451.1"/>
    </source>
</evidence>
<dbReference type="EMBL" id="BAUU01000036">
    <property type="protein sequence ID" value="GAE32451.1"/>
    <property type="molecule type" value="Genomic_DNA"/>
</dbReference>
<dbReference type="STRING" id="1236971.JCM9152_3986"/>
<reference evidence="3" key="1">
    <citation type="journal article" date="2014" name="Genome Announc.">
        <title>Draft Genome Sequences of Three Alkaliphilic Bacillus Strains, Bacillus wakoensis JCM 9140T, Bacillus akibai JCM 9157T, and Bacillus hemicellulosilyticus JCM 9152T.</title>
        <authorList>
            <person name="Yuki M."/>
            <person name="Oshima K."/>
            <person name="Suda W."/>
            <person name="Oshida Y."/>
            <person name="Kitamura K."/>
            <person name="Iida T."/>
            <person name="Hattori M."/>
            <person name="Ohkuma M."/>
        </authorList>
    </citation>
    <scope>NUCLEOTIDE SEQUENCE [LARGE SCALE GENOMIC DNA]</scope>
    <source>
        <strain evidence="3">JCM 9152</strain>
    </source>
</reference>
<organism evidence="3 4">
    <name type="scientific">Halalkalibacter hemicellulosilyticusJCM 9152</name>
    <dbReference type="NCBI Taxonomy" id="1236971"/>
    <lineage>
        <taxon>Bacteria</taxon>
        <taxon>Bacillati</taxon>
        <taxon>Bacillota</taxon>
        <taxon>Bacilli</taxon>
        <taxon>Bacillales</taxon>
        <taxon>Bacillaceae</taxon>
        <taxon>Halalkalibacter</taxon>
    </lineage>
</organism>
<dbReference type="Gene3D" id="2.40.30.200">
    <property type="match status" value="1"/>
</dbReference>
<feature type="domain" description="Siphovirus-type tail component RIFT-related" evidence="1">
    <location>
        <begin position="24"/>
        <end position="120"/>
    </location>
</feature>
<sequence length="485" mass="54971">MLIVNGIDLSGLVRVGLNIRGRGIMGQENTIISPPVMEGGYLSATKRHGRLLEVPITIYGTNQEEIIGKVDQLNALLDFKEPKPIILPGEPNRIYYGLLDGEQDWNNLGTLGRGVLYFYCPDPYKYGTETTAVFPSDSVSLTNDGTAEAEPIFEFEVTEPVTFAMIQKGEDTGEYQMIGIPADDDVEVVDTRTSVLYENGSTIDTWSPASIDMVDVNVDSVDGVMGTDGAGIRPENYGTPREQQRGPAVFKELPNAIQNFEIQSTFDIISRREIENFRMGIYFHDENLNNLGHLGLKDNSRNHKRRVPLGRVGHYRGGGLANGNLIGDADSFDNARETTLFYLRVKREGQKFSFYIGEWQNQRHIRHWEGTYQDVNNEWQGRLKYITLFIGSYQDRVIPARLRMNSVEVFELSQVTEDHTPYIAYPGDIITFDHKLDELLINGEDRTDIKDLGGQYFKLDKGSNELYVLPDNSFNTSCKFRRRYR</sequence>
<evidence type="ECO:0000313" key="4">
    <source>
        <dbReference type="Proteomes" id="UP000018895"/>
    </source>
</evidence>
<dbReference type="InterPro" id="IPR006520">
    <property type="entry name" value="Dit_BPSPP_N"/>
</dbReference>
<evidence type="ECO:0008006" key="5">
    <source>
        <dbReference type="Google" id="ProtNLM"/>
    </source>
</evidence>
<keyword evidence="4" id="KW-1185">Reference proteome</keyword>